<dbReference type="SUPFAM" id="SSF52540">
    <property type="entry name" value="P-loop containing nucleoside triphosphate hydrolases"/>
    <property type="match status" value="1"/>
</dbReference>
<feature type="domain" description="AAA+ ATPase" evidence="9">
    <location>
        <begin position="263"/>
        <end position="415"/>
    </location>
</feature>
<evidence type="ECO:0000256" key="4">
    <source>
        <dbReference type="ARBA" id="ARBA00022801"/>
    </source>
</evidence>
<evidence type="ECO:0000259" key="9">
    <source>
        <dbReference type="SMART" id="SM00382"/>
    </source>
</evidence>
<evidence type="ECO:0000256" key="8">
    <source>
        <dbReference type="SAM" id="MobiDB-lite"/>
    </source>
</evidence>
<evidence type="ECO:0000256" key="1">
    <source>
        <dbReference type="ARBA" id="ARBA00001946"/>
    </source>
</evidence>
<dbReference type="Pfam" id="PF25568">
    <property type="entry name" value="AAA_lid_At3g28540"/>
    <property type="match status" value="1"/>
</dbReference>
<dbReference type="PROSITE" id="PS00674">
    <property type="entry name" value="AAA"/>
    <property type="match status" value="1"/>
</dbReference>
<dbReference type="Proteomes" id="UP000249390">
    <property type="component" value="Unassembled WGS sequence"/>
</dbReference>
<proteinExistence type="inferred from homology"/>
<dbReference type="InterPro" id="IPR025753">
    <property type="entry name" value="AAA_N_dom"/>
</dbReference>
<comment type="catalytic activity">
    <reaction evidence="6">
        <text>ATP + H2O = ADP + phosphate + H(+)</text>
        <dbReference type="Rhea" id="RHEA:13065"/>
        <dbReference type="ChEBI" id="CHEBI:15377"/>
        <dbReference type="ChEBI" id="CHEBI:15378"/>
        <dbReference type="ChEBI" id="CHEBI:30616"/>
        <dbReference type="ChEBI" id="CHEBI:43474"/>
        <dbReference type="ChEBI" id="CHEBI:456216"/>
    </reaction>
</comment>
<keyword evidence="11" id="KW-1185">Reference proteome</keyword>
<evidence type="ECO:0000256" key="7">
    <source>
        <dbReference type="RuleBase" id="RU003651"/>
    </source>
</evidence>
<dbReference type="EMBL" id="NQVE01000203">
    <property type="protein sequence ID" value="RAL39104.1"/>
    <property type="molecule type" value="Genomic_DNA"/>
</dbReference>
<evidence type="ECO:0000256" key="3">
    <source>
        <dbReference type="ARBA" id="ARBA00007448"/>
    </source>
</evidence>
<dbReference type="GO" id="GO:0009536">
    <property type="term" value="C:plastid"/>
    <property type="evidence" value="ECO:0007669"/>
    <property type="project" value="UniProtKB-SubCell"/>
</dbReference>
<comment type="subcellular location">
    <subcellularLocation>
        <location evidence="2">Plastid</location>
    </subcellularLocation>
</comment>
<dbReference type="InterPro" id="IPR027417">
    <property type="entry name" value="P-loop_NTPase"/>
</dbReference>
<sequence>MTMKYYSPSLGASLFSAYASFCATYTLLQQAFYQFVPASVRNYFYKLSRRWFGGISKPRPDIFSLVIPEKKDMNRNEVFDACQIYLCSKMNDSANCLQVSKATNEDTMSFKLVTGVTFFDTFEGVGLNWTLSSTSSNEDGGGDPSDHNKMRMQKRPSPSHVLGTMYFSLSFNKKHKKMICDSYLPFVVSTSQDITREGRVLRIFDCTSVYGHGMGSTHSSVKMTHPFTFEKLAIDPEMKKMIMDDLDRFVKRRDFYKRVGKPWKRGYLLYGPPGTGKSSLIAAMANHLRFDIYDVQLRSMLGRRSSLRDLLLWLPSRSIVIIEDIDCTQGLPKIRTKVPPEDSESDSGDSGYGIEDEKKHDESDLASLLNFVDGLWSCCGDERIIVLTTNHKEKLDPALLRPGRMDMHIHMSYLTMPGFKVLAQNYLEISNDHALFPEIERLLKMVNATPAEVAEELLRSEDADIALLGVIEMLNGKVPKAEVAAVMPVNGSGIDPNPYNTRNFLAG</sequence>
<dbReference type="GO" id="GO:0005524">
    <property type="term" value="F:ATP binding"/>
    <property type="evidence" value="ECO:0007669"/>
    <property type="project" value="UniProtKB-KW"/>
</dbReference>
<dbReference type="InterPro" id="IPR050747">
    <property type="entry name" value="Mitochondrial_chaperone_BCS1"/>
</dbReference>
<dbReference type="SMART" id="SM00382">
    <property type="entry name" value="AAA"/>
    <property type="match status" value="1"/>
</dbReference>
<name>A0A328D0T5_9ASTE</name>
<dbReference type="PANTHER" id="PTHR23070">
    <property type="entry name" value="BCS1 AAA-TYPE ATPASE"/>
    <property type="match status" value="1"/>
</dbReference>
<organism evidence="10 11">
    <name type="scientific">Cuscuta australis</name>
    <dbReference type="NCBI Taxonomy" id="267555"/>
    <lineage>
        <taxon>Eukaryota</taxon>
        <taxon>Viridiplantae</taxon>
        <taxon>Streptophyta</taxon>
        <taxon>Embryophyta</taxon>
        <taxon>Tracheophyta</taxon>
        <taxon>Spermatophyta</taxon>
        <taxon>Magnoliopsida</taxon>
        <taxon>eudicotyledons</taxon>
        <taxon>Gunneridae</taxon>
        <taxon>Pentapetalae</taxon>
        <taxon>asterids</taxon>
        <taxon>lamiids</taxon>
        <taxon>Solanales</taxon>
        <taxon>Convolvulaceae</taxon>
        <taxon>Cuscuteae</taxon>
        <taxon>Cuscuta</taxon>
        <taxon>Cuscuta subgen. Grammica</taxon>
        <taxon>Cuscuta sect. Cleistogrammica</taxon>
    </lineage>
</organism>
<dbReference type="Pfam" id="PF00004">
    <property type="entry name" value="AAA"/>
    <property type="match status" value="1"/>
</dbReference>
<reference evidence="10 11" key="1">
    <citation type="submission" date="2018-06" db="EMBL/GenBank/DDBJ databases">
        <title>The Genome of Cuscuta australis (Dodder) Provides Insight into the Evolution of Plant Parasitism.</title>
        <authorList>
            <person name="Liu H."/>
        </authorList>
    </citation>
    <scope>NUCLEOTIDE SEQUENCE [LARGE SCALE GENOMIC DNA]</scope>
    <source>
        <strain evidence="11">cv. Yunnan</strain>
        <tissue evidence="10">Vines</tissue>
    </source>
</reference>
<gene>
    <name evidence="10" type="ORF">DM860_011590</name>
</gene>
<comment type="cofactor">
    <cofactor evidence="1">
        <name>Mg(2+)</name>
        <dbReference type="ChEBI" id="CHEBI:18420"/>
    </cofactor>
</comment>
<comment type="caution">
    <text evidence="10">The sequence shown here is derived from an EMBL/GenBank/DDBJ whole genome shotgun (WGS) entry which is preliminary data.</text>
</comment>
<dbReference type="Gene3D" id="6.10.280.40">
    <property type="match status" value="1"/>
</dbReference>
<dbReference type="InterPro" id="IPR003960">
    <property type="entry name" value="ATPase_AAA_CS"/>
</dbReference>
<accession>A0A328D0T5</accession>
<keyword evidence="7" id="KW-0067">ATP-binding</keyword>
<protein>
    <recommendedName>
        <fullName evidence="9">AAA+ ATPase domain-containing protein</fullName>
    </recommendedName>
</protein>
<feature type="region of interest" description="Disordered" evidence="8">
    <location>
        <begin position="133"/>
        <end position="157"/>
    </location>
</feature>
<keyword evidence="7" id="KW-0547">Nucleotide-binding</keyword>
<keyword evidence="5" id="KW-0460">Magnesium</keyword>
<evidence type="ECO:0000256" key="5">
    <source>
        <dbReference type="ARBA" id="ARBA00022842"/>
    </source>
</evidence>
<evidence type="ECO:0000256" key="6">
    <source>
        <dbReference type="ARBA" id="ARBA00049360"/>
    </source>
</evidence>
<evidence type="ECO:0000313" key="10">
    <source>
        <dbReference type="EMBL" id="RAL39104.1"/>
    </source>
</evidence>
<keyword evidence="4" id="KW-0378">Hydrolase</keyword>
<dbReference type="InterPro" id="IPR003959">
    <property type="entry name" value="ATPase_AAA_core"/>
</dbReference>
<evidence type="ECO:0000256" key="2">
    <source>
        <dbReference type="ARBA" id="ARBA00004474"/>
    </source>
</evidence>
<feature type="region of interest" description="Disordered" evidence="8">
    <location>
        <begin position="333"/>
        <end position="356"/>
    </location>
</feature>
<comment type="similarity">
    <text evidence="3">Belongs to the AAA ATPase family. BCS1 subfamily.</text>
</comment>
<dbReference type="InterPro" id="IPR058017">
    <property type="entry name" value="At3g28540-like_C"/>
</dbReference>
<dbReference type="GO" id="GO:0016887">
    <property type="term" value="F:ATP hydrolysis activity"/>
    <property type="evidence" value="ECO:0007669"/>
    <property type="project" value="InterPro"/>
</dbReference>
<dbReference type="InterPro" id="IPR003593">
    <property type="entry name" value="AAA+_ATPase"/>
</dbReference>
<evidence type="ECO:0000313" key="11">
    <source>
        <dbReference type="Proteomes" id="UP000249390"/>
    </source>
</evidence>
<dbReference type="Pfam" id="PF14363">
    <property type="entry name" value="AAA_assoc"/>
    <property type="match status" value="1"/>
</dbReference>
<dbReference type="GO" id="GO:0006950">
    <property type="term" value="P:response to stress"/>
    <property type="evidence" value="ECO:0007669"/>
    <property type="project" value="UniProtKB-ARBA"/>
</dbReference>
<dbReference type="Gene3D" id="3.40.50.300">
    <property type="entry name" value="P-loop containing nucleotide triphosphate hydrolases"/>
    <property type="match status" value="1"/>
</dbReference>
<dbReference type="AlphaFoldDB" id="A0A328D0T5"/>